<dbReference type="Pfam" id="PF18962">
    <property type="entry name" value="Por_Secre_tail"/>
    <property type="match status" value="1"/>
</dbReference>
<gene>
    <name evidence="2" type="ORF">S01H1_63689</name>
</gene>
<feature type="non-terminal residue" evidence="2">
    <location>
        <position position="1"/>
    </location>
</feature>
<dbReference type="EMBL" id="BARS01041936">
    <property type="protein sequence ID" value="GAG37615.1"/>
    <property type="molecule type" value="Genomic_DNA"/>
</dbReference>
<proteinExistence type="predicted"/>
<sequence length="106" mass="11527">VTASAYGLISGRIEIGIGITPSRDPRAFPNPTKPGGIVRITNLEDNSTVKIYTISGKLVQELEKSVDGETSWDMENEIGNSVRPGLYIYSMTDEQGNKKTGKIVIK</sequence>
<evidence type="ECO:0000259" key="1">
    <source>
        <dbReference type="Pfam" id="PF18962"/>
    </source>
</evidence>
<protein>
    <recommendedName>
        <fullName evidence="1">Secretion system C-terminal sorting domain-containing protein</fullName>
    </recommendedName>
</protein>
<feature type="domain" description="Secretion system C-terminal sorting" evidence="1">
    <location>
        <begin position="28"/>
        <end position="105"/>
    </location>
</feature>
<dbReference type="AlphaFoldDB" id="X0X3M3"/>
<accession>X0X3M3</accession>
<organism evidence="2">
    <name type="scientific">marine sediment metagenome</name>
    <dbReference type="NCBI Taxonomy" id="412755"/>
    <lineage>
        <taxon>unclassified sequences</taxon>
        <taxon>metagenomes</taxon>
        <taxon>ecological metagenomes</taxon>
    </lineage>
</organism>
<comment type="caution">
    <text evidence="2">The sequence shown here is derived from an EMBL/GenBank/DDBJ whole genome shotgun (WGS) entry which is preliminary data.</text>
</comment>
<reference evidence="2" key="1">
    <citation type="journal article" date="2014" name="Front. Microbiol.">
        <title>High frequency of phylogenetically diverse reductive dehalogenase-homologous genes in deep subseafloor sedimentary metagenomes.</title>
        <authorList>
            <person name="Kawai M."/>
            <person name="Futagami T."/>
            <person name="Toyoda A."/>
            <person name="Takaki Y."/>
            <person name="Nishi S."/>
            <person name="Hori S."/>
            <person name="Arai W."/>
            <person name="Tsubouchi T."/>
            <person name="Morono Y."/>
            <person name="Uchiyama I."/>
            <person name="Ito T."/>
            <person name="Fujiyama A."/>
            <person name="Inagaki F."/>
            <person name="Takami H."/>
        </authorList>
    </citation>
    <scope>NUCLEOTIDE SEQUENCE</scope>
    <source>
        <strain evidence="2">Expedition CK06-06</strain>
    </source>
</reference>
<name>X0X3M3_9ZZZZ</name>
<dbReference type="InterPro" id="IPR026444">
    <property type="entry name" value="Secre_tail"/>
</dbReference>
<evidence type="ECO:0000313" key="2">
    <source>
        <dbReference type="EMBL" id="GAG37615.1"/>
    </source>
</evidence>
<dbReference type="NCBIfam" id="TIGR04183">
    <property type="entry name" value="Por_Secre_tail"/>
    <property type="match status" value="1"/>
</dbReference>
<dbReference type="Gene3D" id="2.60.40.4070">
    <property type="match status" value="1"/>
</dbReference>